<feature type="region of interest" description="Disordered" evidence="7">
    <location>
        <begin position="50"/>
        <end position="101"/>
    </location>
</feature>
<dbReference type="SMART" id="SM00339">
    <property type="entry name" value="FH"/>
    <property type="match status" value="1"/>
</dbReference>
<dbReference type="InterPro" id="IPR036390">
    <property type="entry name" value="WH_DNA-bd_sf"/>
</dbReference>
<comment type="subcellular location">
    <subcellularLocation>
        <location evidence="1 6">Nucleus</location>
    </subcellularLocation>
</comment>
<feature type="compositionally biased region" description="Basic and acidic residues" evidence="7">
    <location>
        <begin position="575"/>
        <end position="586"/>
    </location>
</feature>
<dbReference type="InterPro" id="IPR001766">
    <property type="entry name" value="Fork_head_dom"/>
</dbReference>
<dbReference type="AlphaFoldDB" id="A0A6F9DD88"/>
<feature type="compositionally biased region" description="Basic and acidic residues" evidence="7">
    <location>
        <begin position="235"/>
        <end position="244"/>
    </location>
</feature>
<dbReference type="PROSITE" id="PS50039">
    <property type="entry name" value="FORK_HEAD_3"/>
    <property type="match status" value="1"/>
</dbReference>
<name>A0A6F9DD88_9ASCI</name>
<feature type="compositionally biased region" description="Polar residues" evidence="7">
    <location>
        <begin position="209"/>
        <end position="224"/>
    </location>
</feature>
<keyword evidence="4" id="KW-0804">Transcription</keyword>
<dbReference type="Pfam" id="PF00250">
    <property type="entry name" value="Forkhead"/>
    <property type="match status" value="1"/>
</dbReference>
<evidence type="ECO:0000313" key="9">
    <source>
        <dbReference type="EMBL" id="CAB3246896.1"/>
    </source>
</evidence>
<gene>
    <name evidence="9" type="primary">Foxd.b</name>
</gene>
<dbReference type="CDD" id="cd20048">
    <property type="entry name" value="FH_FOXD4-like"/>
    <property type="match status" value="1"/>
</dbReference>
<dbReference type="PROSITE" id="PS00658">
    <property type="entry name" value="FORK_HEAD_2"/>
    <property type="match status" value="1"/>
</dbReference>
<dbReference type="PRINTS" id="PR00053">
    <property type="entry name" value="FORKHEAD"/>
</dbReference>
<dbReference type="FunFam" id="1.10.10.10:FF:000016">
    <property type="entry name" value="Forkhead box protein I1"/>
    <property type="match status" value="1"/>
</dbReference>
<dbReference type="PANTHER" id="PTHR11829:SF402">
    <property type="entry name" value="FORK HEAD DOMAIN-CONTAINING PROTEIN FD3-RELATED"/>
    <property type="match status" value="1"/>
</dbReference>
<evidence type="ECO:0000256" key="7">
    <source>
        <dbReference type="SAM" id="MobiDB-lite"/>
    </source>
</evidence>
<dbReference type="InterPro" id="IPR030456">
    <property type="entry name" value="TF_fork_head_CS_2"/>
</dbReference>
<dbReference type="GO" id="GO:0000981">
    <property type="term" value="F:DNA-binding transcription factor activity, RNA polymerase II-specific"/>
    <property type="evidence" value="ECO:0007669"/>
    <property type="project" value="TreeGrafter"/>
</dbReference>
<evidence type="ECO:0000256" key="1">
    <source>
        <dbReference type="ARBA" id="ARBA00004123"/>
    </source>
</evidence>
<organism evidence="9">
    <name type="scientific">Phallusia mammillata</name>
    <dbReference type="NCBI Taxonomy" id="59560"/>
    <lineage>
        <taxon>Eukaryota</taxon>
        <taxon>Metazoa</taxon>
        <taxon>Chordata</taxon>
        <taxon>Tunicata</taxon>
        <taxon>Ascidiacea</taxon>
        <taxon>Phlebobranchia</taxon>
        <taxon>Ascidiidae</taxon>
        <taxon>Phallusia</taxon>
    </lineage>
</organism>
<evidence type="ECO:0000256" key="4">
    <source>
        <dbReference type="ARBA" id="ARBA00023163"/>
    </source>
</evidence>
<sequence length="688" mass="75551">MTVQTYGHMTQAEVQSARFPYQARPTPNLDLAMNYPGHQYLQQREISQRVGGGVMRRNDASEQRSNTPGYSHPYRRPSHHRASPTEIGQSSSRSSTSPDNFRDISALQFMNAAVKQLQDQLKSSVAPMSSTAILDRYIPNGETTAETEVDVTSVSSPAPQFFDRRQIRYNAADEEREVDNSSPDLEPQNPATLLPQALTEKQDGGVRSPSLSSNEGPSGQTLPEEQSESDCGEVSGDKDDSGDGKKKHVKPPYSYIALITMSILQSPDKKLTLSGICEFIMNRFPYYREKFPAWQNSIRHNLSLNDCFVKIPREPGNPGKGNYWTMDPDAEDMFDNGSFLRRRKRFKRQQRDPFRDHMFAMGGASNPYGRGYGMPGNPQAAAMAAALNSYAYMNPLPPAVPLMTPQELASRQAALLNLGSNALSQFPCGNPILNSLNSGHFPFNPAMQRESPEARLFAANLAIAAKSSSTQPSDNEEVQKKTKRHSPFSIESLIGKKSTEDVPPSIREEERRISKGSEFSLSPSSSPRAKSPVSSPSCESSSRMRMPGHSHMMKPIITSTPKFSSSSSATSYHPQLEDRRVDKEVSHCPPESSSHRGASPDSVISSPLPPPRIPTSMIPSSQNHLLANYDMVAKFYQNPLASRGFFGAATNPTLPFTGFPASAQVPNPLGGAGYLPPLAGWPCFGRTT</sequence>
<dbReference type="GO" id="GO:0005634">
    <property type="term" value="C:nucleus"/>
    <property type="evidence" value="ECO:0007669"/>
    <property type="project" value="UniProtKB-SubCell"/>
</dbReference>
<feature type="compositionally biased region" description="Basic residues" evidence="7">
    <location>
        <begin position="73"/>
        <end position="82"/>
    </location>
</feature>
<feature type="compositionally biased region" description="Basic and acidic residues" evidence="7">
    <location>
        <begin position="506"/>
        <end position="515"/>
    </location>
</feature>
<dbReference type="PANTHER" id="PTHR11829">
    <property type="entry name" value="FORKHEAD BOX PROTEIN"/>
    <property type="match status" value="1"/>
</dbReference>
<feature type="compositionally biased region" description="Low complexity" evidence="7">
    <location>
        <begin position="516"/>
        <end position="541"/>
    </location>
</feature>
<dbReference type="Gene3D" id="1.10.10.10">
    <property type="entry name" value="Winged helix-like DNA-binding domain superfamily/Winged helix DNA-binding domain"/>
    <property type="match status" value="1"/>
</dbReference>
<reference evidence="9" key="1">
    <citation type="submission" date="2020-04" db="EMBL/GenBank/DDBJ databases">
        <authorList>
            <person name="Neveu A P."/>
        </authorList>
    </citation>
    <scope>NUCLEOTIDE SEQUENCE</scope>
    <source>
        <tissue evidence="9">Whole embryo</tissue>
    </source>
</reference>
<feature type="DNA-binding region" description="Fork-head" evidence="6">
    <location>
        <begin position="250"/>
        <end position="344"/>
    </location>
</feature>
<dbReference type="InterPro" id="IPR036388">
    <property type="entry name" value="WH-like_DNA-bd_sf"/>
</dbReference>
<evidence type="ECO:0000256" key="3">
    <source>
        <dbReference type="ARBA" id="ARBA00023125"/>
    </source>
</evidence>
<evidence type="ECO:0000256" key="2">
    <source>
        <dbReference type="ARBA" id="ARBA00023015"/>
    </source>
</evidence>
<evidence type="ECO:0000256" key="6">
    <source>
        <dbReference type="PROSITE-ProRule" id="PRU00089"/>
    </source>
</evidence>
<keyword evidence="2" id="KW-0805">Transcription regulation</keyword>
<protein>
    <submittedName>
        <fullName evidence="9">FoxD-a/b</fullName>
    </submittedName>
</protein>
<dbReference type="InterPro" id="IPR050211">
    <property type="entry name" value="FOX_domain-containing"/>
</dbReference>
<feature type="region of interest" description="Disordered" evidence="7">
    <location>
        <begin position="466"/>
        <end position="614"/>
    </location>
</feature>
<accession>A0A6F9DD88</accession>
<proteinExistence type="evidence at transcript level"/>
<feature type="domain" description="Fork-head" evidence="8">
    <location>
        <begin position="250"/>
        <end position="344"/>
    </location>
</feature>
<evidence type="ECO:0000259" key="8">
    <source>
        <dbReference type="PROSITE" id="PS50039"/>
    </source>
</evidence>
<feature type="region of interest" description="Disordered" evidence="7">
    <location>
        <begin position="201"/>
        <end position="249"/>
    </location>
</feature>
<dbReference type="GO" id="GO:0009653">
    <property type="term" value="P:anatomical structure morphogenesis"/>
    <property type="evidence" value="ECO:0007669"/>
    <property type="project" value="TreeGrafter"/>
</dbReference>
<feature type="compositionally biased region" description="Polar residues" evidence="7">
    <location>
        <begin position="86"/>
        <end position="99"/>
    </location>
</feature>
<dbReference type="SUPFAM" id="SSF46785">
    <property type="entry name" value="Winged helix' DNA-binding domain"/>
    <property type="match status" value="1"/>
</dbReference>
<dbReference type="GO" id="GO:0030154">
    <property type="term" value="P:cell differentiation"/>
    <property type="evidence" value="ECO:0007669"/>
    <property type="project" value="TreeGrafter"/>
</dbReference>
<keyword evidence="5 6" id="KW-0539">Nucleus</keyword>
<keyword evidence="3 6" id="KW-0238">DNA-binding</keyword>
<feature type="compositionally biased region" description="Low complexity" evidence="7">
    <location>
        <begin position="558"/>
        <end position="571"/>
    </location>
</feature>
<evidence type="ECO:0000256" key="5">
    <source>
        <dbReference type="ARBA" id="ARBA00023242"/>
    </source>
</evidence>
<dbReference type="GO" id="GO:0000978">
    <property type="term" value="F:RNA polymerase II cis-regulatory region sequence-specific DNA binding"/>
    <property type="evidence" value="ECO:0007669"/>
    <property type="project" value="TreeGrafter"/>
</dbReference>
<dbReference type="EMBL" id="LR785247">
    <property type="protein sequence ID" value="CAB3246896.1"/>
    <property type="molecule type" value="mRNA"/>
</dbReference>